<feature type="transmembrane region" description="Helical" evidence="1">
    <location>
        <begin position="80"/>
        <end position="100"/>
    </location>
</feature>
<keyword evidence="1" id="KW-1133">Transmembrane helix</keyword>
<name>A0A841BKH7_9ACTN</name>
<evidence type="ECO:0000313" key="2">
    <source>
        <dbReference type="EMBL" id="MBB5867689.1"/>
    </source>
</evidence>
<keyword evidence="1" id="KW-0472">Membrane</keyword>
<organism evidence="2 3">
    <name type="scientific">Allocatelliglobosispora scoriae</name>
    <dbReference type="NCBI Taxonomy" id="643052"/>
    <lineage>
        <taxon>Bacteria</taxon>
        <taxon>Bacillati</taxon>
        <taxon>Actinomycetota</taxon>
        <taxon>Actinomycetes</taxon>
        <taxon>Micromonosporales</taxon>
        <taxon>Micromonosporaceae</taxon>
        <taxon>Allocatelliglobosispora</taxon>
    </lineage>
</organism>
<evidence type="ECO:0000256" key="1">
    <source>
        <dbReference type="SAM" id="Phobius"/>
    </source>
</evidence>
<protein>
    <recommendedName>
        <fullName evidence="4">Phage holin family protein</fullName>
    </recommendedName>
</protein>
<keyword evidence="3" id="KW-1185">Reference proteome</keyword>
<dbReference type="AlphaFoldDB" id="A0A841BKH7"/>
<dbReference type="RefSeq" id="WP_184832734.1">
    <property type="nucleotide sequence ID" value="NZ_JACHMN010000001.1"/>
</dbReference>
<evidence type="ECO:0000313" key="3">
    <source>
        <dbReference type="Proteomes" id="UP000587527"/>
    </source>
</evidence>
<dbReference type="Pfam" id="PF07332">
    <property type="entry name" value="Phage_holin_3_6"/>
    <property type="match status" value="1"/>
</dbReference>
<keyword evidence="1" id="KW-0812">Transmembrane</keyword>
<dbReference type="EMBL" id="JACHMN010000001">
    <property type="protein sequence ID" value="MBB5867689.1"/>
    <property type="molecule type" value="Genomic_DNA"/>
</dbReference>
<dbReference type="Proteomes" id="UP000587527">
    <property type="component" value="Unassembled WGS sequence"/>
</dbReference>
<proteinExistence type="predicted"/>
<dbReference type="InterPro" id="IPR009937">
    <property type="entry name" value="Phage_holin_3_6"/>
</dbReference>
<comment type="caution">
    <text evidence="2">The sequence shown here is derived from an EMBL/GenBank/DDBJ whole genome shotgun (WGS) entry which is preliminary data.</text>
</comment>
<reference evidence="2 3" key="1">
    <citation type="submission" date="2020-08" db="EMBL/GenBank/DDBJ databases">
        <title>Sequencing the genomes of 1000 actinobacteria strains.</title>
        <authorList>
            <person name="Klenk H.-P."/>
        </authorList>
    </citation>
    <scope>NUCLEOTIDE SEQUENCE [LARGE SCALE GENOMIC DNA]</scope>
    <source>
        <strain evidence="2 3">DSM 45362</strain>
    </source>
</reference>
<sequence length="137" mass="14240">MADDRMSELSTAELVQRAEQQLGALIRDEMRLVRAELSEKARSAGYGAGLLAGAAAAGWYAAAAALVGLGLGLAYAMPGWLAALVVAIALAITAGIAALLGRKKLTGALPPTPDRAIDSIRTDIETMEHAVKEREGR</sequence>
<feature type="transmembrane region" description="Helical" evidence="1">
    <location>
        <begin position="50"/>
        <end position="74"/>
    </location>
</feature>
<evidence type="ECO:0008006" key="4">
    <source>
        <dbReference type="Google" id="ProtNLM"/>
    </source>
</evidence>
<accession>A0A841BKH7</accession>
<gene>
    <name evidence="2" type="ORF">F4553_001068</name>
</gene>